<feature type="coiled-coil region" evidence="1">
    <location>
        <begin position="608"/>
        <end position="635"/>
    </location>
</feature>
<feature type="compositionally biased region" description="Basic and acidic residues" evidence="2">
    <location>
        <begin position="111"/>
        <end position="128"/>
    </location>
</feature>
<keyword evidence="4" id="KW-1185">Reference proteome</keyword>
<dbReference type="EMBL" id="JAECZO010000012">
    <property type="protein sequence ID" value="KAK7201223.1"/>
    <property type="molecule type" value="Genomic_DNA"/>
</dbReference>
<accession>A0AAW0F4M8</accession>
<comment type="caution">
    <text evidence="3">The sequence shown here is derived from an EMBL/GenBank/DDBJ whole genome shotgun (WGS) entry which is preliminary data.</text>
</comment>
<proteinExistence type="predicted"/>
<feature type="region of interest" description="Disordered" evidence="2">
    <location>
        <begin position="60"/>
        <end position="131"/>
    </location>
</feature>
<gene>
    <name evidence="3" type="ORF">NESM_000183900</name>
</gene>
<evidence type="ECO:0000313" key="3">
    <source>
        <dbReference type="EMBL" id="KAK7201223.1"/>
    </source>
</evidence>
<organism evidence="3 4">
    <name type="scientific">Novymonas esmeraldas</name>
    <dbReference type="NCBI Taxonomy" id="1808958"/>
    <lineage>
        <taxon>Eukaryota</taxon>
        <taxon>Discoba</taxon>
        <taxon>Euglenozoa</taxon>
        <taxon>Kinetoplastea</taxon>
        <taxon>Metakinetoplastina</taxon>
        <taxon>Trypanosomatida</taxon>
        <taxon>Trypanosomatidae</taxon>
        <taxon>Novymonas</taxon>
    </lineage>
</organism>
<dbReference type="Proteomes" id="UP001430356">
    <property type="component" value="Unassembled WGS sequence"/>
</dbReference>
<keyword evidence="1" id="KW-0175">Coiled coil</keyword>
<dbReference type="AlphaFoldDB" id="A0AAW0F4M8"/>
<dbReference type="InterPro" id="IPR036812">
    <property type="entry name" value="NAD(P)_OxRdtase_dom_sf"/>
</dbReference>
<dbReference type="Gene3D" id="3.20.20.100">
    <property type="entry name" value="NADP-dependent oxidoreductase domain"/>
    <property type="match status" value="1"/>
</dbReference>
<evidence type="ECO:0000256" key="2">
    <source>
        <dbReference type="SAM" id="MobiDB-lite"/>
    </source>
</evidence>
<sequence length="803" mass="88872">MCTLFVARLQASMLRSSVKTGRSRACDWRGASAGATWGSSLRSAVRRATTLTALPLTLSSSPRTSAACGPRWMRSSPSPAPPCSSWTAVPQGRRWATRKSIEEQLPPNIKVDPHSQESSSGKDGEGLGRDAFSSGINGIYGNRAESAMRGMLGPQGQADARETRALPILGRATVQGTEYTLDRSTVFEHWRVRCPAPVGWHLSKLGSATCKMVNDVNEAVESLQLQIIKGCNVFEIDGAASEIHQSIARGMYEALQAFELDRSGFVMVVRCGLIKQPHFQDEITRVETSNTAAVRNRIIPIFERYKASSLPSTSLKSGFRLSELDDSQLARLNLRRVDRTTAAGLSPDWLDAFFTNVAYNTRLECIDVLLLEGVHTLVDGRPDAHVDDDILQLFVYLEQQVKQGVLQYYGICSPHLAPPVPRTYPPMPPDALVPDQYRTPPTEPAPLNLYRLMALAERAGGAGHHFRFVQYPFNLTQHQAMSAPLPYDPSHTLATLCKALGLTTLGYSPLETSNLMRLPERYHNFPMEADLKALRMNFFTVCERCVLKEMEIKDTIEKGPDTLPPIEHLFVASVYLAAQRQFSNLFFFTDWVNFYMMPRFRRAMTRFKEASNAELKEWAKQYEQLISDLLRMRQRMFQHKHGKNTGLVGMAIDHASPTLARCPMLNQKAINFATYGCDVLMCGFHVSRYFHEATELNPAKDGNLPIPAEELLALCAAEAVSYANASPPHPYMLEPLVTDGKISKQPSKSAATMVTIDPQNPRFPDIPDELPASDGDVASMATADDRAPPQAVPGDRAAGVAAK</sequence>
<protein>
    <submittedName>
        <fullName evidence="3">Uncharacterized protein</fullName>
    </submittedName>
</protein>
<name>A0AAW0F4M8_9TRYP</name>
<evidence type="ECO:0000256" key="1">
    <source>
        <dbReference type="SAM" id="Coils"/>
    </source>
</evidence>
<evidence type="ECO:0000313" key="4">
    <source>
        <dbReference type="Proteomes" id="UP001430356"/>
    </source>
</evidence>
<feature type="region of interest" description="Disordered" evidence="2">
    <location>
        <begin position="757"/>
        <end position="803"/>
    </location>
</feature>
<reference evidence="3 4" key="1">
    <citation type="journal article" date="2021" name="MBio">
        <title>A New Model Trypanosomatid, Novymonas esmeraldas: Genomic Perception of Its 'Candidatus Pandoraea novymonadis' Endosymbiont.</title>
        <authorList>
            <person name="Zakharova A."/>
            <person name="Saura A."/>
            <person name="Butenko A."/>
            <person name="Podesvova L."/>
            <person name="Warmusova S."/>
            <person name="Kostygov A.Y."/>
            <person name="Nenarokova A."/>
            <person name="Lukes J."/>
            <person name="Opperdoes F.R."/>
            <person name="Yurchenko V."/>
        </authorList>
    </citation>
    <scope>NUCLEOTIDE SEQUENCE [LARGE SCALE GENOMIC DNA]</scope>
    <source>
        <strain evidence="3 4">E262AT.01</strain>
    </source>
</reference>